<evidence type="ECO:0000313" key="2">
    <source>
        <dbReference type="Proteomes" id="UP000674217"/>
    </source>
</evidence>
<keyword evidence="2" id="KW-1185">Reference proteome</keyword>
<name>A0ABS5CWM1_9FLAO</name>
<comment type="caution">
    <text evidence="1">The sequence shown here is derived from an EMBL/GenBank/DDBJ whole genome shotgun (WGS) entry which is preliminary data.</text>
</comment>
<protein>
    <submittedName>
        <fullName evidence="1">Chaperone modulator CbpM</fullName>
    </submittedName>
</protein>
<proteinExistence type="predicted"/>
<dbReference type="Gene3D" id="1.10.1660.10">
    <property type="match status" value="1"/>
</dbReference>
<reference evidence="1 2" key="1">
    <citation type="submission" date="2021-03" db="EMBL/GenBank/DDBJ databases">
        <title>Flavobacterium Flabelliformis Sp. Nov. And Flavobacterium Geliluteum Sp. Nov., Two Novel Multidrug Resistant Psychrophilic Species Isolated From Antarctica.</title>
        <authorList>
            <person name="Kralova S."/>
            <person name="Busse H.J."/>
            <person name="Bezdicek M."/>
            <person name="Nykrynova M."/>
            <person name="Kroupova E."/>
            <person name="Krsek D."/>
            <person name="Sedlacek I."/>
        </authorList>
    </citation>
    <scope>NUCLEOTIDE SEQUENCE [LARGE SCALE GENOMIC DNA]</scope>
    <source>
        <strain evidence="1 2">P4023</strain>
    </source>
</reference>
<dbReference type="EMBL" id="JAGFBU010000007">
    <property type="protein sequence ID" value="MBP4143010.1"/>
    <property type="molecule type" value="Genomic_DNA"/>
</dbReference>
<organism evidence="1 2">
    <name type="scientific">Flavobacterium flabelliforme</name>
    <dbReference type="NCBI Taxonomy" id="2816119"/>
    <lineage>
        <taxon>Bacteria</taxon>
        <taxon>Pseudomonadati</taxon>
        <taxon>Bacteroidota</taxon>
        <taxon>Flavobacteriia</taxon>
        <taxon>Flavobacteriales</taxon>
        <taxon>Flavobacteriaceae</taxon>
        <taxon>Flavobacterium</taxon>
    </lineage>
</organism>
<evidence type="ECO:0000313" key="1">
    <source>
        <dbReference type="EMBL" id="MBP4143010.1"/>
    </source>
</evidence>
<gene>
    <name evidence="1" type="ORF">J3S90_14475</name>
</gene>
<accession>A0ABS5CWM1</accession>
<dbReference type="Proteomes" id="UP000674217">
    <property type="component" value="Unassembled WGS sequence"/>
</dbReference>
<sequence length="97" mass="11352">MNLEKLIPITELCSHYKVEISFFTNLNEMGLVSIKTIETTSYIESDAIYEIEKMIRMHQELAVNTEGIDVVFNLLQKIDNLQRELVSVKNRLRLYES</sequence>
<dbReference type="Pfam" id="PF13591">
    <property type="entry name" value="MerR_2"/>
    <property type="match status" value="1"/>
</dbReference>
<dbReference type="RefSeq" id="WP_210646785.1">
    <property type="nucleotide sequence ID" value="NZ_JAGFBU010000007.1"/>
</dbReference>